<dbReference type="GO" id="GO:0005634">
    <property type="term" value="C:nucleus"/>
    <property type="evidence" value="ECO:0007669"/>
    <property type="project" value="TreeGrafter"/>
</dbReference>
<dbReference type="Pfam" id="PF23305">
    <property type="entry name" value="DUF7082"/>
    <property type="match status" value="1"/>
</dbReference>
<evidence type="ECO:0000259" key="2">
    <source>
        <dbReference type="Pfam" id="PF23305"/>
    </source>
</evidence>
<accession>A0AAN7B3Y2</accession>
<reference evidence="3" key="2">
    <citation type="submission" date="2023-05" db="EMBL/GenBank/DDBJ databases">
        <authorList>
            <consortium name="Lawrence Berkeley National Laboratory"/>
            <person name="Steindorff A."/>
            <person name="Hensen N."/>
            <person name="Bonometti L."/>
            <person name="Westerberg I."/>
            <person name="Brannstrom I.O."/>
            <person name="Guillou S."/>
            <person name="Cros-Aarteil S."/>
            <person name="Calhoun S."/>
            <person name="Haridas S."/>
            <person name="Kuo A."/>
            <person name="Mondo S."/>
            <person name="Pangilinan J."/>
            <person name="Riley R."/>
            <person name="Labutti K."/>
            <person name="Andreopoulos B."/>
            <person name="Lipzen A."/>
            <person name="Chen C."/>
            <person name="Yanf M."/>
            <person name="Daum C."/>
            <person name="Ng V."/>
            <person name="Clum A."/>
            <person name="Ohm R."/>
            <person name="Martin F."/>
            <person name="Silar P."/>
            <person name="Natvig D."/>
            <person name="Lalanne C."/>
            <person name="Gautier V."/>
            <person name="Ament-Velasquez S.L."/>
            <person name="Kruys A."/>
            <person name="Hutchinson M.I."/>
            <person name="Powell A.J."/>
            <person name="Barry K."/>
            <person name="Miller A.N."/>
            <person name="Grigoriev I.V."/>
            <person name="Debuchy R."/>
            <person name="Gladieux P."/>
            <person name="Thoren M.H."/>
            <person name="Johannesson H."/>
        </authorList>
    </citation>
    <scope>NUCLEOTIDE SEQUENCE</scope>
    <source>
        <strain evidence="3">PSN293</strain>
    </source>
</reference>
<evidence type="ECO:0000256" key="1">
    <source>
        <dbReference type="SAM" id="MobiDB-lite"/>
    </source>
</evidence>
<keyword evidence="4" id="KW-1185">Reference proteome</keyword>
<dbReference type="EMBL" id="MU858304">
    <property type="protein sequence ID" value="KAK4207310.1"/>
    <property type="molecule type" value="Genomic_DNA"/>
</dbReference>
<dbReference type="PANTHER" id="PTHR39463:SF1">
    <property type="entry name" value="MEDUSA"/>
    <property type="match status" value="1"/>
</dbReference>
<dbReference type="Proteomes" id="UP001301769">
    <property type="component" value="Unassembled WGS sequence"/>
</dbReference>
<feature type="region of interest" description="Disordered" evidence="1">
    <location>
        <begin position="370"/>
        <end position="395"/>
    </location>
</feature>
<feature type="region of interest" description="Disordered" evidence="1">
    <location>
        <begin position="229"/>
        <end position="290"/>
    </location>
</feature>
<protein>
    <recommendedName>
        <fullName evidence="2">DUF7082 domain-containing protein</fullName>
    </recommendedName>
</protein>
<name>A0AAN7B3Y2_9PEZI</name>
<feature type="compositionally biased region" description="Polar residues" evidence="1">
    <location>
        <begin position="374"/>
        <end position="395"/>
    </location>
</feature>
<feature type="region of interest" description="Disordered" evidence="1">
    <location>
        <begin position="713"/>
        <end position="737"/>
    </location>
</feature>
<feature type="compositionally biased region" description="Polar residues" evidence="1">
    <location>
        <begin position="622"/>
        <end position="639"/>
    </location>
</feature>
<comment type="caution">
    <text evidence="3">The sequence shown here is derived from an EMBL/GenBank/DDBJ whole genome shotgun (WGS) entry which is preliminary data.</text>
</comment>
<evidence type="ECO:0000313" key="4">
    <source>
        <dbReference type="Proteomes" id="UP001301769"/>
    </source>
</evidence>
<feature type="region of interest" description="Disordered" evidence="1">
    <location>
        <begin position="620"/>
        <end position="639"/>
    </location>
</feature>
<feature type="domain" description="DUF7082" evidence="2">
    <location>
        <begin position="431"/>
        <end position="586"/>
    </location>
</feature>
<evidence type="ECO:0000313" key="3">
    <source>
        <dbReference type="EMBL" id="KAK4207310.1"/>
    </source>
</evidence>
<feature type="compositionally biased region" description="Low complexity" evidence="1">
    <location>
        <begin position="266"/>
        <end position="281"/>
    </location>
</feature>
<feature type="compositionally biased region" description="Polar residues" evidence="1">
    <location>
        <begin position="722"/>
        <end position="737"/>
    </location>
</feature>
<dbReference type="PANTHER" id="PTHR39463">
    <property type="entry name" value="MEDUSA"/>
    <property type="match status" value="1"/>
</dbReference>
<dbReference type="AlphaFoldDB" id="A0AAN7B3Y2"/>
<sequence>MSGIRLEQPIYVGPGYHTERTIIVDEQIESPETLTIRLEEEAVRGGLRGDSPTGLLPMSAYKPQLQGYGNSPYPDYSPQSLSTIDAQNAHRLRMAFAANSGASGQYLAAQSASNINVLSCHPSSGSHGTKVTLKVTSQYDFGTGAMAVASSPFVSVVFGSQRCNTQIQKESEDANGTCTYTVTTEAPQFLSTGCPSLSNVPLTLLVDGPNGEEMARVNDAGAFTYNTSQGGNASGSVGIGSAGDTSPPDLGSPKRSPVQRTSPPHQSLQMQASTSSSSVHQGLAADPTTNTYGFPPGVSGPTAVGQVQAHAQADYTNTAPSGYNTAASNMIGSFHRTATYPDHYSRVPPVLRSPHGTGWTPFGSQLDSIRGSATALSPSSHTSTTRQGLASLHHTNTQSVPRLIRTSTMNQPGSGSAGTGYSQYPGFYPTKAVLDIVGDLGSMAENWTQEEWANKRRLVMFTKRQNGSQLTASFKPVRESERNPSSTCISCIWWAEKNECFVTSVDTIYLLEQLAAAPSKFTVEEKNRIRRNLEGYHPVTVSKGKAESEEFFKVIMAFGNPKPRNIEKDVKVFPWKTLANALKKIIGKYSASMASVEASAATSHMIPPGMNGSYPLLPPTPNSVSPANASESASAGGYMSTSQHHQVDSMTSPRQLPGVSSWPTYATSARTMSPAVKHETNSPVTSSGLRISTLTAYDSRGAMQNLTSPYSISGPAHHSPHHSQTGYGHSTVPVSQSHTRSWDNYSVADGYSTAASHAHGQVYDGGAYGDGTQRA</sequence>
<organism evidence="3 4">
    <name type="scientific">Rhypophila decipiens</name>
    <dbReference type="NCBI Taxonomy" id="261697"/>
    <lineage>
        <taxon>Eukaryota</taxon>
        <taxon>Fungi</taxon>
        <taxon>Dikarya</taxon>
        <taxon>Ascomycota</taxon>
        <taxon>Pezizomycotina</taxon>
        <taxon>Sordariomycetes</taxon>
        <taxon>Sordariomycetidae</taxon>
        <taxon>Sordariales</taxon>
        <taxon>Naviculisporaceae</taxon>
        <taxon>Rhypophila</taxon>
    </lineage>
</organism>
<dbReference type="InterPro" id="IPR055509">
    <property type="entry name" value="DUF7082"/>
</dbReference>
<reference evidence="3" key="1">
    <citation type="journal article" date="2023" name="Mol. Phylogenet. Evol.">
        <title>Genome-scale phylogeny and comparative genomics of the fungal order Sordariales.</title>
        <authorList>
            <person name="Hensen N."/>
            <person name="Bonometti L."/>
            <person name="Westerberg I."/>
            <person name="Brannstrom I.O."/>
            <person name="Guillou S."/>
            <person name="Cros-Aarteil S."/>
            <person name="Calhoun S."/>
            <person name="Haridas S."/>
            <person name="Kuo A."/>
            <person name="Mondo S."/>
            <person name="Pangilinan J."/>
            <person name="Riley R."/>
            <person name="LaButti K."/>
            <person name="Andreopoulos B."/>
            <person name="Lipzen A."/>
            <person name="Chen C."/>
            <person name="Yan M."/>
            <person name="Daum C."/>
            <person name="Ng V."/>
            <person name="Clum A."/>
            <person name="Steindorff A."/>
            <person name="Ohm R.A."/>
            <person name="Martin F."/>
            <person name="Silar P."/>
            <person name="Natvig D.O."/>
            <person name="Lalanne C."/>
            <person name="Gautier V."/>
            <person name="Ament-Velasquez S.L."/>
            <person name="Kruys A."/>
            <person name="Hutchinson M.I."/>
            <person name="Powell A.J."/>
            <person name="Barry K."/>
            <person name="Miller A.N."/>
            <person name="Grigoriev I.V."/>
            <person name="Debuchy R."/>
            <person name="Gladieux P."/>
            <person name="Hiltunen Thoren M."/>
            <person name="Johannesson H."/>
        </authorList>
    </citation>
    <scope>NUCLEOTIDE SEQUENCE</scope>
    <source>
        <strain evidence="3">PSN293</strain>
    </source>
</reference>
<proteinExistence type="predicted"/>
<gene>
    <name evidence="3" type="ORF">QBC37DRAFT_406332</name>
</gene>